<keyword evidence="4" id="KW-1185">Reference proteome</keyword>
<proteinExistence type="predicted"/>
<gene>
    <name evidence="3" type="ORF">TA5114_02408</name>
</gene>
<feature type="signal peptide" evidence="2">
    <location>
        <begin position="1"/>
        <end position="21"/>
    </location>
</feature>
<dbReference type="STRING" id="1715691.TA5113_01236"/>
<evidence type="ECO:0000313" key="4">
    <source>
        <dbReference type="Proteomes" id="UP000051184"/>
    </source>
</evidence>
<accession>A0A0P1ISW7</accession>
<keyword evidence="2" id="KW-0732">Signal</keyword>
<dbReference type="RefSeq" id="WP_058315468.1">
    <property type="nucleotide sequence ID" value="NZ_CYTO01000009.1"/>
</dbReference>
<evidence type="ECO:0000313" key="3">
    <source>
        <dbReference type="EMBL" id="CUK26593.1"/>
    </source>
</evidence>
<organism evidence="3 4">
    <name type="scientific">Cognatishimia activa</name>
    <dbReference type="NCBI Taxonomy" id="1715691"/>
    <lineage>
        <taxon>Bacteria</taxon>
        <taxon>Pseudomonadati</taxon>
        <taxon>Pseudomonadota</taxon>
        <taxon>Alphaproteobacteria</taxon>
        <taxon>Rhodobacterales</taxon>
        <taxon>Paracoccaceae</taxon>
        <taxon>Cognatishimia</taxon>
    </lineage>
</organism>
<feature type="chain" id="PRO_5006065577" description="PepSY domain-containing protein" evidence="2">
    <location>
        <begin position="22"/>
        <end position="130"/>
    </location>
</feature>
<dbReference type="AlphaFoldDB" id="A0A0P1ISW7"/>
<protein>
    <recommendedName>
        <fullName evidence="5">PepSY domain-containing protein</fullName>
    </recommendedName>
</protein>
<name>A0A0P1ISW7_9RHOB</name>
<evidence type="ECO:0000256" key="2">
    <source>
        <dbReference type="SAM" id="SignalP"/>
    </source>
</evidence>
<feature type="compositionally biased region" description="Acidic residues" evidence="1">
    <location>
        <begin position="72"/>
        <end position="130"/>
    </location>
</feature>
<dbReference type="Proteomes" id="UP000051184">
    <property type="component" value="Unassembled WGS sequence"/>
</dbReference>
<sequence length="130" mass="14731">MKKLLATTAAITLGFATQSYAQSFTDTIVADLEAQGYTDIEVETDGDKTIVEAVLGDTEYEFTYDSTSQELLETEEELFDEDDEDDLKDEDGEGEDEDDEDDEDEDEDEDEDDEDDDDEDEDEDDDEDDD</sequence>
<evidence type="ECO:0008006" key="5">
    <source>
        <dbReference type="Google" id="ProtNLM"/>
    </source>
</evidence>
<feature type="region of interest" description="Disordered" evidence="1">
    <location>
        <begin position="66"/>
        <end position="130"/>
    </location>
</feature>
<reference evidence="4" key="1">
    <citation type="submission" date="2015-09" db="EMBL/GenBank/DDBJ databases">
        <authorList>
            <person name="Rodrigo-Torres Lidia"/>
            <person name="Arahal R.David."/>
        </authorList>
    </citation>
    <scope>NUCLEOTIDE SEQUENCE [LARGE SCALE GENOMIC DNA]</scope>
    <source>
        <strain evidence="4">CECT 5114</strain>
    </source>
</reference>
<evidence type="ECO:0000256" key="1">
    <source>
        <dbReference type="SAM" id="MobiDB-lite"/>
    </source>
</evidence>
<dbReference type="EMBL" id="CYUE01000020">
    <property type="protein sequence ID" value="CUK26593.1"/>
    <property type="molecule type" value="Genomic_DNA"/>
</dbReference>